<name>A0ABN7P8M5_TIMPD</name>
<dbReference type="PROSITE" id="PS50195">
    <property type="entry name" value="PX"/>
    <property type="match status" value="1"/>
</dbReference>
<dbReference type="Pfam" id="PF00168">
    <property type="entry name" value="C2"/>
    <property type="match status" value="1"/>
</dbReference>
<evidence type="ECO:0000259" key="1">
    <source>
        <dbReference type="PROSITE" id="PS50004"/>
    </source>
</evidence>
<dbReference type="InterPro" id="IPR000008">
    <property type="entry name" value="C2_dom"/>
</dbReference>
<gene>
    <name evidence="3" type="ORF">TPAB3V08_LOCUS11115</name>
</gene>
<dbReference type="Gene3D" id="3.30.1520.10">
    <property type="entry name" value="Phox-like domain"/>
    <property type="match status" value="1"/>
</dbReference>
<protein>
    <recommendedName>
        <fullName evidence="5">C2 domain-containing protein</fullName>
    </recommendedName>
</protein>
<dbReference type="PROSITE" id="PS50004">
    <property type="entry name" value="C2"/>
    <property type="match status" value="1"/>
</dbReference>
<dbReference type="InterPro" id="IPR036871">
    <property type="entry name" value="PX_dom_sf"/>
</dbReference>
<reference evidence="3" key="1">
    <citation type="submission" date="2021-03" db="EMBL/GenBank/DDBJ databases">
        <authorList>
            <person name="Tran Van P."/>
        </authorList>
    </citation>
    <scope>NUCLEOTIDE SEQUENCE</scope>
</reference>
<proteinExistence type="predicted"/>
<dbReference type="EMBL" id="CAJPIN010032060">
    <property type="protein sequence ID" value="CAG2064168.1"/>
    <property type="molecule type" value="Genomic_DNA"/>
</dbReference>
<keyword evidence="4" id="KW-1185">Reference proteome</keyword>
<evidence type="ECO:0000313" key="3">
    <source>
        <dbReference type="EMBL" id="CAG2064168.1"/>
    </source>
</evidence>
<evidence type="ECO:0000259" key="2">
    <source>
        <dbReference type="PROSITE" id="PS50195"/>
    </source>
</evidence>
<dbReference type="Proteomes" id="UP001153148">
    <property type="component" value="Unassembled WGS sequence"/>
</dbReference>
<feature type="non-terminal residue" evidence="3">
    <location>
        <position position="1"/>
    </location>
</feature>
<dbReference type="PANTHER" id="PTHR45716">
    <property type="entry name" value="BITESIZE, ISOFORM I"/>
    <property type="match status" value="1"/>
</dbReference>
<dbReference type="PANTHER" id="PTHR45716:SF2">
    <property type="entry name" value="BITESIZE, ISOFORM I"/>
    <property type="match status" value="1"/>
</dbReference>
<organism evidence="3 4">
    <name type="scientific">Timema podura</name>
    <name type="common">Walking stick</name>
    <dbReference type="NCBI Taxonomy" id="61482"/>
    <lineage>
        <taxon>Eukaryota</taxon>
        <taxon>Metazoa</taxon>
        <taxon>Ecdysozoa</taxon>
        <taxon>Arthropoda</taxon>
        <taxon>Hexapoda</taxon>
        <taxon>Insecta</taxon>
        <taxon>Pterygota</taxon>
        <taxon>Neoptera</taxon>
        <taxon>Polyneoptera</taxon>
        <taxon>Phasmatodea</taxon>
        <taxon>Timematodea</taxon>
        <taxon>Timematoidea</taxon>
        <taxon>Timematidae</taxon>
        <taxon>Timema</taxon>
    </lineage>
</organism>
<dbReference type="InterPro" id="IPR001683">
    <property type="entry name" value="PX_dom"/>
</dbReference>
<dbReference type="SUPFAM" id="SSF49562">
    <property type="entry name" value="C2 domain (Calcium/lipid-binding domain, CaLB)"/>
    <property type="match status" value="1"/>
</dbReference>
<dbReference type="InterPro" id="IPR035892">
    <property type="entry name" value="C2_domain_sf"/>
</dbReference>
<sequence>CCSLPSGISMGRSNIKQVAERRRTVIKYFIKSLFSMADEISHSDLVYTFFHPLLRDQQEEINIHATKVKERANLNQITVVDCLNIRDAARVNTKNGEANALSLYLDNHPTEIRTSISPSSAVELNTTSTLANYATEAERKSRQMSRSETHSIRGQVKLSLHYQRGTLMVMVHHARSLPLVSGGQEPSPYVKVYLLPDPTKATKRKTKVVRRNCHPSFMEMVRDYIRQCFRGITL</sequence>
<feature type="domain" description="PX" evidence="2">
    <location>
        <begin position="1"/>
        <end position="57"/>
    </location>
</feature>
<evidence type="ECO:0008006" key="5">
    <source>
        <dbReference type="Google" id="ProtNLM"/>
    </source>
</evidence>
<evidence type="ECO:0000313" key="4">
    <source>
        <dbReference type="Proteomes" id="UP001153148"/>
    </source>
</evidence>
<dbReference type="SUPFAM" id="SSF64268">
    <property type="entry name" value="PX domain"/>
    <property type="match status" value="1"/>
</dbReference>
<dbReference type="Gene3D" id="2.60.40.150">
    <property type="entry name" value="C2 domain"/>
    <property type="match status" value="1"/>
</dbReference>
<accession>A0ABN7P8M5</accession>
<feature type="domain" description="C2" evidence="1">
    <location>
        <begin position="152"/>
        <end position="234"/>
    </location>
</feature>
<comment type="caution">
    <text evidence="3">The sequence shown here is derived from an EMBL/GenBank/DDBJ whole genome shotgun (WGS) entry which is preliminary data.</text>
</comment>